<feature type="non-terminal residue" evidence="3">
    <location>
        <position position="269"/>
    </location>
</feature>
<dbReference type="Pfam" id="PF18078">
    <property type="entry name" value="Thioredoxin_11"/>
    <property type="match status" value="1"/>
</dbReference>
<evidence type="ECO:0000313" key="4">
    <source>
        <dbReference type="Proteomes" id="UP000327493"/>
    </source>
</evidence>
<dbReference type="PANTHER" id="PTHR31594:SF16">
    <property type="entry name" value="SI:CH211-281L24.3"/>
    <property type="match status" value="1"/>
</dbReference>
<reference evidence="3 4" key="1">
    <citation type="submission" date="2019-08" db="EMBL/GenBank/DDBJ databases">
        <title>A chromosome-level genome assembly, high-density linkage maps, and genome scans reveal the genomic architecture of hybrid incompatibilities underlying speciation via character displacement in darters (Percidae: Etheostominae).</title>
        <authorList>
            <person name="Moran R.L."/>
            <person name="Catchen J.M."/>
            <person name="Fuller R.C."/>
        </authorList>
    </citation>
    <scope>NUCLEOTIDE SEQUENCE [LARGE SCALE GENOMIC DNA]</scope>
    <source>
        <strain evidence="3">EspeVRDwgs_2016</strain>
        <tissue evidence="3">Muscle</tissue>
    </source>
</reference>
<feature type="domain" description="SNTX thioredoxin-like" evidence="1">
    <location>
        <begin position="134"/>
        <end position="251"/>
    </location>
</feature>
<evidence type="ECO:0000259" key="2">
    <source>
        <dbReference type="Pfam" id="PF21109"/>
    </source>
</evidence>
<sequence length="269" mass="30795">MPLKNFTSEGAELNKEINDGLVNKAQYILEDFKEIEMRCNDSLEEKVVQQFPVIQQELSTFQTLCGSYASKLQKALAKKLPSIREGKEDESSLDQLFEDRDKSPFSQEKLTKWLDRKEREINVISSFVKTIGGTKIVPNQTELDRVVLAPGVEHVLCFVFTSVERGDTDLDVMADYFKFPKLGSTNEDPWFYSNEVLTKMREKAKAFNLIAQAQKNNSRFRCVIATIANKKYTGATIYHYKNGNLDTEDFTKLQLPPLKTITDKKDLIL</sequence>
<organism evidence="3 4">
    <name type="scientific">Etheostoma spectabile</name>
    <name type="common">orangethroat darter</name>
    <dbReference type="NCBI Taxonomy" id="54343"/>
    <lineage>
        <taxon>Eukaryota</taxon>
        <taxon>Metazoa</taxon>
        <taxon>Chordata</taxon>
        <taxon>Craniata</taxon>
        <taxon>Vertebrata</taxon>
        <taxon>Euteleostomi</taxon>
        <taxon>Actinopterygii</taxon>
        <taxon>Neopterygii</taxon>
        <taxon>Teleostei</taxon>
        <taxon>Neoteleostei</taxon>
        <taxon>Acanthomorphata</taxon>
        <taxon>Eupercaria</taxon>
        <taxon>Perciformes</taxon>
        <taxon>Percoidei</taxon>
        <taxon>Percidae</taxon>
        <taxon>Etheostomatinae</taxon>
        <taxon>Etheostoma</taxon>
    </lineage>
</organism>
<feature type="domain" description="Stonustoxin-like helical" evidence="2">
    <location>
        <begin position="28"/>
        <end position="122"/>
    </location>
</feature>
<dbReference type="InterPro" id="IPR052090">
    <property type="entry name" value="Cytolytic_pore-forming_toxin"/>
</dbReference>
<evidence type="ECO:0000313" key="3">
    <source>
        <dbReference type="EMBL" id="KAA8581271.1"/>
    </source>
</evidence>
<keyword evidence="4" id="KW-1185">Reference proteome</keyword>
<dbReference type="Pfam" id="PF21109">
    <property type="entry name" value="Stonustoxin_helical"/>
    <property type="match status" value="1"/>
</dbReference>
<comment type="caution">
    <text evidence="3">The sequence shown here is derived from an EMBL/GenBank/DDBJ whole genome shotgun (WGS) entry which is preliminary data.</text>
</comment>
<dbReference type="InterPro" id="IPR048997">
    <property type="entry name" value="Stonustoxin-like_helical"/>
</dbReference>
<name>A0A5J5CMS6_9PERO</name>
<gene>
    <name evidence="3" type="ORF">FQN60_002852</name>
</gene>
<dbReference type="AlphaFoldDB" id="A0A5J5CMS6"/>
<dbReference type="InterPro" id="IPR040581">
    <property type="entry name" value="Thioredoxin_11"/>
</dbReference>
<dbReference type="Proteomes" id="UP000327493">
    <property type="component" value="Chromosome 21"/>
</dbReference>
<evidence type="ECO:0000259" key="1">
    <source>
        <dbReference type="Pfam" id="PF18078"/>
    </source>
</evidence>
<dbReference type="EMBL" id="VOFY01000021">
    <property type="protein sequence ID" value="KAA8581271.1"/>
    <property type="molecule type" value="Genomic_DNA"/>
</dbReference>
<dbReference type="PANTHER" id="PTHR31594">
    <property type="entry name" value="AIG1-TYPE G DOMAIN-CONTAINING PROTEIN"/>
    <property type="match status" value="1"/>
</dbReference>
<protein>
    <submittedName>
        <fullName evidence="3">Uncharacterized protein</fullName>
    </submittedName>
</protein>
<accession>A0A5J5CMS6</accession>
<proteinExistence type="predicted"/>